<keyword evidence="4" id="KW-1185">Reference proteome</keyword>
<evidence type="ECO:0000256" key="1">
    <source>
        <dbReference type="SAM" id="MobiDB-lite"/>
    </source>
</evidence>
<keyword evidence="2" id="KW-0472">Membrane</keyword>
<evidence type="ECO:0000313" key="4">
    <source>
        <dbReference type="Proteomes" id="UP000178129"/>
    </source>
</evidence>
<comment type="caution">
    <text evidence="3">The sequence shown here is derived from an EMBL/GenBank/DDBJ whole genome shotgun (WGS) entry which is preliminary data.</text>
</comment>
<dbReference type="EMBL" id="FJUW01000001">
    <property type="protein sequence ID" value="CZS88182.1"/>
    <property type="molecule type" value="Genomic_DNA"/>
</dbReference>
<reference evidence="4" key="1">
    <citation type="submission" date="2016-03" db="EMBL/GenBank/DDBJ databases">
        <authorList>
            <person name="Ploux O."/>
        </authorList>
    </citation>
    <scope>NUCLEOTIDE SEQUENCE [LARGE SCALE GENOMIC DNA]</scope>
    <source>
        <strain evidence="4">UK7</strain>
    </source>
</reference>
<dbReference type="InParanoid" id="A0A1E1JRB1"/>
<evidence type="ECO:0000313" key="3">
    <source>
        <dbReference type="EMBL" id="CZS88182.1"/>
    </source>
</evidence>
<feature type="region of interest" description="Disordered" evidence="1">
    <location>
        <begin position="34"/>
        <end position="81"/>
    </location>
</feature>
<proteinExistence type="predicted"/>
<protein>
    <submittedName>
        <fullName evidence="3">Uncharacterized protein</fullName>
    </submittedName>
</protein>
<feature type="compositionally biased region" description="Basic and acidic residues" evidence="1">
    <location>
        <begin position="66"/>
        <end position="80"/>
    </location>
</feature>
<dbReference type="AlphaFoldDB" id="A0A1E1JRB1"/>
<accession>A0A1E1JRB1</accession>
<evidence type="ECO:0000256" key="2">
    <source>
        <dbReference type="SAM" id="Phobius"/>
    </source>
</evidence>
<organism evidence="3 4">
    <name type="scientific">Rhynchosporium graminicola</name>
    <dbReference type="NCBI Taxonomy" id="2792576"/>
    <lineage>
        <taxon>Eukaryota</taxon>
        <taxon>Fungi</taxon>
        <taxon>Dikarya</taxon>
        <taxon>Ascomycota</taxon>
        <taxon>Pezizomycotina</taxon>
        <taxon>Leotiomycetes</taxon>
        <taxon>Helotiales</taxon>
        <taxon>Ploettnerulaceae</taxon>
        <taxon>Rhynchosporium</taxon>
    </lineage>
</organism>
<keyword evidence="2" id="KW-0812">Transmembrane</keyword>
<dbReference type="Proteomes" id="UP000178129">
    <property type="component" value="Unassembled WGS sequence"/>
</dbReference>
<feature type="compositionally biased region" description="Polar residues" evidence="1">
    <location>
        <begin position="34"/>
        <end position="43"/>
    </location>
</feature>
<feature type="transmembrane region" description="Helical" evidence="2">
    <location>
        <begin position="80"/>
        <end position="98"/>
    </location>
</feature>
<sequence>MNITTTTPVIPRISMRLCKLQASQSRHFSTSRFLYKTTASRNLPQQQAPPPPQEHTAIPPQNTRPAETRPPKRTGPKRDTASSVLFWIGGVGAIYAGWRLNERFWRDDVGARVGV</sequence>
<keyword evidence="2" id="KW-1133">Transmembrane helix</keyword>
<gene>
    <name evidence="3" type="ORF">RCO7_14093</name>
</gene>
<name>A0A1E1JRB1_9HELO</name>